<dbReference type="GO" id="GO:0046872">
    <property type="term" value="F:metal ion binding"/>
    <property type="evidence" value="ECO:0007669"/>
    <property type="project" value="UniProtKB-KW"/>
</dbReference>
<evidence type="ECO:0000256" key="1">
    <source>
        <dbReference type="ARBA" id="ARBA00022617"/>
    </source>
</evidence>
<dbReference type="GO" id="GO:0020037">
    <property type="term" value="F:heme binding"/>
    <property type="evidence" value="ECO:0007669"/>
    <property type="project" value="InterPro"/>
</dbReference>
<dbReference type="PANTHER" id="PTHR36843:SF1">
    <property type="entry name" value="COPROHEME DECARBOXYLASE"/>
    <property type="match status" value="1"/>
</dbReference>
<organism evidence="4 5">
    <name type="scientific">Stygiolobus caldivivus</name>
    <dbReference type="NCBI Taxonomy" id="2824673"/>
    <lineage>
        <taxon>Archaea</taxon>
        <taxon>Thermoproteota</taxon>
        <taxon>Thermoprotei</taxon>
        <taxon>Sulfolobales</taxon>
        <taxon>Sulfolobaceae</taxon>
        <taxon>Stygiolobus</taxon>
    </lineage>
</organism>
<gene>
    <name evidence="4" type="ORF">KN1_05720</name>
</gene>
<dbReference type="InterPro" id="IPR011008">
    <property type="entry name" value="Dimeric_a/b-barrel"/>
</dbReference>
<protein>
    <submittedName>
        <fullName evidence="4">Chlorite dismutase</fullName>
    </submittedName>
</protein>
<evidence type="ECO:0000313" key="4">
    <source>
        <dbReference type="EMBL" id="BCU69275.1"/>
    </source>
</evidence>
<dbReference type="Pfam" id="PF06778">
    <property type="entry name" value="Chlor_dismutase"/>
    <property type="match status" value="1"/>
</dbReference>
<dbReference type="AlphaFoldDB" id="A0A8D5U563"/>
<proteinExistence type="predicted"/>
<sequence>MSITSQGVFMYVISLKFSDKWWELSKAQRGQFISTIGEVEKSHYNKLGSIKRYNSLRDNGDIIYWVADTDTSNLNEFRYSVLSSLSGLVSERLLFFSYFKPSPYTGKTSVEILKYIKQEPLRYFVAYPMKKTVDWYLLPFEERKEVMDEHINVARSHPDNKGIRSYTTYSFGIGDYEFVVIYEIPELDKWINVVERLREVKARKWVAFEEPIIVGEIGDLYIFLK</sequence>
<dbReference type="InterPro" id="IPR010644">
    <property type="entry name" value="ChdC/CLD"/>
</dbReference>
<dbReference type="SUPFAM" id="SSF54909">
    <property type="entry name" value="Dimeric alpha+beta barrel"/>
    <property type="match status" value="1"/>
</dbReference>
<dbReference type="GeneID" id="66162326"/>
<dbReference type="PANTHER" id="PTHR36843">
    <property type="entry name" value="HEME-DEPENDENT PEROXIDASE YWFI-RELATED"/>
    <property type="match status" value="1"/>
</dbReference>
<dbReference type="GO" id="GO:0016491">
    <property type="term" value="F:oxidoreductase activity"/>
    <property type="evidence" value="ECO:0007669"/>
    <property type="project" value="InterPro"/>
</dbReference>
<name>A0A8D5U563_9CREN</name>
<dbReference type="Proteomes" id="UP000825123">
    <property type="component" value="Chromosome"/>
</dbReference>
<evidence type="ECO:0000313" key="5">
    <source>
        <dbReference type="Proteomes" id="UP000825123"/>
    </source>
</evidence>
<accession>A0A8D5U563</accession>
<reference evidence="4 5" key="1">
    <citation type="submission" date="2021-04" db="EMBL/GenBank/DDBJ databases">
        <title>Complete genome sequence of Stygiolobus sp. KN-1.</title>
        <authorList>
            <person name="Nakamura K."/>
            <person name="Sakai H."/>
            <person name="Kurosawa N."/>
        </authorList>
    </citation>
    <scope>NUCLEOTIDE SEQUENCE [LARGE SCALE GENOMIC DNA]</scope>
    <source>
        <strain evidence="4 5">KN-1</strain>
    </source>
</reference>
<dbReference type="KEGG" id="csty:KN1_05720"/>
<dbReference type="EMBL" id="AP024597">
    <property type="protein sequence ID" value="BCU69275.1"/>
    <property type="molecule type" value="Genomic_DNA"/>
</dbReference>
<keyword evidence="5" id="KW-1185">Reference proteome</keyword>
<dbReference type="RefSeq" id="WP_221289321.1">
    <property type="nucleotide sequence ID" value="NZ_AP024597.1"/>
</dbReference>
<keyword evidence="3" id="KW-0408">Iron</keyword>
<dbReference type="Gene3D" id="3.30.70.1030">
    <property type="entry name" value="Apc35880, domain 1"/>
    <property type="match status" value="1"/>
</dbReference>
<keyword evidence="1" id="KW-0349">Heme</keyword>
<evidence type="ECO:0000256" key="2">
    <source>
        <dbReference type="ARBA" id="ARBA00022723"/>
    </source>
</evidence>
<keyword evidence="2" id="KW-0479">Metal-binding</keyword>
<evidence type="ECO:0000256" key="3">
    <source>
        <dbReference type="ARBA" id="ARBA00023004"/>
    </source>
</evidence>